<evidence type="ECO:0008006" key="2">
    <source>
        <dbReference type="Google" id="ProtNLM"/>
    </source>
</evidence>
<sequence length="196" mass="20992">MARKGPVTTDTTSIALGLAQIRVGVSATYIGYLGQVLGSSDSIGSLANTKFIGHTEYFKLEGGFPLIEEFTTPIREAASLECSFREVSPYNMALAYGIDPSSGYNLVHSGEVALGAKVAPAFVRMEALYTYPDGTNTMCIIFPRAQISADLEMDLKSEDAAAIPIMFESKNASSDVDGGNAVWDNMALGRIEWKDA</sequence>
<gene>
    <name evidence="1" type="ORF">MM415B01783_0006</name>
</gene>
<accession>A0A6M3II83</accession>
<protein>
    <recommendedName>
        <fullName evidence="2">Tail protein</fullName>
    </recommendedName>
</protein>
<evidence type="ECO:0000313" key="1">
    <source>
        <dbReference type="EMBL" id="QJA56848.1"/>
    </source>
</evidence>
<dbReference type="AlphaFoldDB" id="A0A6M3II83"/>
<organism evidence="1">
    <name type="scientific">viral metagenome</name>
    <dbReference type="NCBI Taxonomy" id="1070528"/>
    <lineage>
        <taxon>unclassified sequences</taxon>
        <taxon>metagenomes</taxon>
        <taxon>organismal metagenomes</taxon>
    </lineage>
</organism>
<name>A0A6M3II83_9ZZZZ</name>
<proteinExistence type="predicted"/>
<dbReference type="EMBL" id="MT141241">
    <property type="protein sequence ID" value="QJA56848.1"/>
    <property type="molecule type" value="Genomic_DNA"/>
</dbReference>
<reference evidence="1" key="1">
    <citation type="submission" date="2020-03" db="EMBL/GenBank/DDBJ databases">
        <title>The deep terrestrial virosphere.</title>
        <authorList>
            <person name="Holmfeldt K."/>
            <person name="Nilsson E."/>
            <person name="Simone D."/>
            <person name="Lopez-Fernandez M."/>
            <person name="Wu X."/>
            <person name="de Brujin I."/>
            <person name="Lundin D."/>
            <person name="Andersson A."/>
            <person name="Bertilsson S."/>
            <person name="Dopson M."/>
        </authorList>
    </citation>
    <scope>NUCLEOTIDE SEQUENCE</scope>
    <source>
        <strain evidence="1">MM415B01783</strain>
    </source>
</reference>